<accession>A0AAD4SLM0</accession>
<proteinExistence type="predicted"/>
<evidence type="ECO:0000313" key="2">
    <source>
        <dbReference type="Proteomes" id="UP001202328"/>
    </source>
</evidence>
<reference evidence="1" key="1">
    <citation type="submission" date="2022-04" db="EMBL/GenBank/DDBJ databases">
        <title>A functionally conserved STORR gene fusion in Papaver species that diverged 16.8 million years ago.</title>
        <authorList>
            <person name="Catania T."/>
        </authorList>
    </citation>
    <scope>NUCLEOTIDE SEQUENCE</scope>
    <source>
        <strain evidence="1">S-188037</strain>
    </source>
</reference>
<name>A0AAD4SLM0_9MAGN</name>
<evidence type="ECO:0000313" key="1">
    <source>
        <dbReference type="EMBL" id="KAI3909680.1"/>
    </source>
</evidence>
<dbReference type="Proteomes" id="UP001202328">
    <property type="component" value="Unassembled WGS sequence"/>
</dbReference>
<sequence length="191" mass="21094">MPTEAAVKVLVEKMGLPEGLDRSSSASDVLSCCKRWGVVEHRIATLEFDRDRKSMGVIVNSSSGKNTLLVKGAVENLLERSNYIQLLDGSVVKLDHSSRTLILESLHEMSSTALRCLGFAYKDELAEFSTYNGDEDHPAHELLLHPSNYSSIESNLIFVGLVGLRDPPRKEVHQAIEDCRAAGIRVMSLNK</sequence>
<gene>
    <name evidence="1" type="ORF">MKW98_014097</name>
</gene>
<dbReference type="Pfam" id="PF13246">
    <property type="entry name" value="Cation_ATPase"/>
    <property type="match status" value="1"/>
</dbReference>
<dbReference type="EMBL" id="JAJJMB010010315">
    <property type="protein sequence ID" value="KAI3909680.1"/>
    <property type="molecule type" value="Genomic_DNA"/>
</dbReference>
<protein>
    <submittedName>
        <fullName evidence="1">Uncharacterized protein</fullName>
    </submittedName>
</protein>
<dbReference type="InterPro" id="IPR023299">
    <property type="entry name" value="ATPase_P-typ_cyto_dom_N"/>
</dbReference>
<dbReference type="SUPFAM" id="SSF81660">
    <property type="entry name" value="Metal cation-transporting ATPase, ATP-binding domain N"/>
    <property type="match status" value="1"/>
</dbReference>
<dbReference type="InterPro" id="IPR023214">
    <property type="entry name" value="HAD_sf"/>
</dbReference>
<dbReference type="PANTHER" id="PTHR42861">
    <property type="entry name" value="CALCIUM-TRANSPORTING ATPASE"/>
    <property type="match status" value="1"/>
</dbReference>
<dbReference type="Gene3D" id="3.40.50.1000">
    <property type="entry name" value="HAD superfamily/HAD-like"/>
    <property type="match status" value="1"/>
</dbReference>
<comment type="caution">
    <text evidence="1">The sequence shown here is derived from an EMBL/GenBank/DDBJ whole genome shotgun (WGS) entry which is preliminary data.</text>
</comment>
<dbReference type="Gene3D" id="3.40.1110.10">
    <property type="entry name" value="Calcium-transporting ATPase, cytoplasmic domain N"/>
    <property type="match status" value="1"/>
</dbReference>
<dbReference type="AlphaFoldDB" id="A0AAD4SLM0"/>
<organism evidence="1 2">
    <name type="scientific">Papaver atlanticum</name>
    <dbReference type="NCBI Taxonomy" id="357466"/>
    <lineage>
        <taxon>Eukaryota</taxon>
        <taxon>Viridiplantae</taxon>
        <taxon>Streptophyta</taxon>
        <taxon>Embryophyta</taxon>
        <taxon>Tracheophyta</taxon>
        <taxon>Spermatophyta</taxon>
        <taxon>Magnoliopsida</taxon>
        <taxon>Ranunculales</taxon>
        <taxon>Papaveraceae</taxon>
        <taxon>Papaveroideae</taxon>
        <taxon>Papaver</taxon>
    </lineage>
</organism>
<keyword evidence="2" id="KW-1185">Reference proteome</keyword>
<dbReference type="GO" id="GO:0000166">
    <property type="term" value="F:nucleotide binding"/>
    <property type="evidence" value="ECO:0007669"/>
    <property type="project" value="InterPro"/>
</dbReference>